<name>A0A512PRA0_9LACO</name>
<dbReference type="Proteomes" id="UP000321569">
    <property type="component" value="Unassembled WGS sequence"/>
</dbReference>
<reference evidence="1 2" key="1">
    <citation type="submission" date="2019-07" db="EMBL/GenBank/DDBJ databases">
        <title>Whole genome shotgun sequence of Lactobacillus rapi NBRC 109618.</title>
        <authorList>
            <person name="Hosoyama A."/>
            <person name="Uohara A."/>
            <person name="Ohji S."/>
            <person name="Ichikawa N."/>
        </authorList>
    </citation>
    <scope>NUCLEOTIDE SEQUENCE [LARGE SCALE GENOMIC DNA]</scope>
    <source>
        <strain evidence="1 2">NBRC 109618</strain>
    </source>
</reference>
<sequence>MNSKASWLHGKNQPFGTRFNNIEAVNHVTSLASIPTFILS</sequence>
<protein>
    <submittedName>
        <fullName evidence="1">Uncharacterized protein</fullName>
    </submittedName>
</protein>
<gene>
    <name evidence="1" type="ORF">LRA02_25940</name>
</gene>
<proteinExistence type="predicted"/>
<evidence type="ECO:0000313" key="2">
    <source>
        <dbReference type="Proteomes" id="UP000321569"/>
    </source>
</evidence>
<evidence type="ECO:0000313" key="1">
    <source>
        <dbReference type="EMBL" id="GEP73726.1"/>
    </source>
</evidence>
<accession>A0A512PRA0</accession>
<organism evidence="1 2">
    <name type="scientific">Lentilactobacillus rapi</name>
    <dbReference type="NCBI Taxonomy" id="481723"/>
    <lineage>
        <taxon>Bacteria</taxon>
        <taxon>Bacillati</taxon>
        <taxon>Bacillota</taxon>
        <taxon>Bacilli</taxon>
        <taxon>Lactobacillales</taxon>
        <taxon>Lactobacillaceae</taxon>
        <taxon>Lentilactobacillus</taxon>
    </lineage>
</organism>
<dbReference type="AlphaFoldDB" id="A0A512PRA0"/>
<dbReference type="EMBL" id="BKAM01000139">
    <property type="protein sequence ID" value="GEP73726.1"/>
    <property type="molecule type" value="Genomic_DNA"/>
</dbReference>
<comment type="caution">
    <text evidence="1">The sequence shown here is derived from an EMBL/GenBank/DDBJ whole genome shotgun (WGS) entry which is preliminary data.</text>
</comment>